<dbReference type="Proteomes" id="UP000221024">
    <property type="component" value="Unassembled WGS sequence"/>
</dbReference>
<dbReference type="GO" id="GO:0016740">
    <property type="term" value="F:transferase activity"/>
    <property type="evidence" value="ECO:0007669"/>
    <property type="project" value="UniProtKB-KW"/>
</dbReference>
<dbReference type="PANTHER" id="PTHR36451:SF1">
    <property type="entry name" value="OMEGA-HYDROXY-BETA-DIHYDROMENAQUINONE-9 SULFOTRANSFERASE STF3"/>
    <property type="match status" value="1"/>
</dbReference>
<name>A0A2H3NNA0_9BACT</name>
<dbReference type="EMBL" id="PDEP01000003">
    <property type="protein sequence ID" value="PEN08394.1"/>
    <property type="molecule type" value="Genomic_DNA"/>
</dbReference>
<gene>
    <name evidence="1" type="ORF">CRI93_04580</name>
</gene>
<organism evidence="1 2">
    <name type="scientific">Longimonas halophila</name>
    <dbReference type="NCBI Taxonomy" id="1469170"/>
    <lineage>
        <taxon>Bacteria</taxon>
        <taxon>Pseudomonadati</taxon>
        <taxon>Rhodothermota</taxon>
        <taxon>Rhodothermia</taxon>
        <taxon>Rhodothermales</taxon>
        <taxon>Salisaetaceae</taxon>
        <taxon>Longimonas</taxon>
    </lineage>
</organism>
<dbReference type="Pfam" id="PF13469">
    <property type="entry name" value="Sulfotransfer_3"/>
    <property type="match status" value="1"/>
</dbReference>
<dbReference type="SUPFAM" id="SSF52540">
    <property type="entry name" value="P-loop containing nucleoside triphosphate hydrolases"/>
    <property type="match status" value="1"/>
</dbReference>
<reference evidence="1 2" key="1">
    <citation type="submission" date="2017-10" db="EMBL/GenBank/DDBJ databases">
        <title>Draft genome of Longimonas halophila.</title>
        <authorList>
            <person name="Goh K.M."/>
            <person name="Shamsir M.S."/>
            <person name="Lim S.W."/>
        </authorList>
    </citation>
    <scope>NUCLEOTIDE SEQUENCE [LARGE SCALE GENOMIC DNA]</scope>
    <source>
        <strain evidence="1 2">KCTC 42399</strain>
    </source>
</reference>
<sequence length="321" mass="37158">MKPVFIFSLPRSGSTLLQRIIGSHPEVATASEPWLLLPLCYMQESEGVYAEYNHRGYVRAINDFYDVLPHGKADYDEALSCFVDTLYRKASSGNKIYFLDKTPRYHLIANKIMELFPDGKFIFLWRNPLSVVASLLTMHESVRWNLPHYKIDLYKGLERLVQAQEEAASAHRVQYAQLITDPGSAVKDMCSYLGIQYSEDMLSDFGDVQLSGRLGDPTGTKKYTSISEGPMNKWKQVLNTPIRKVWMKRYLKWIGTRRLEIMGYDYEHIVEMLDAIPLSMHHTFSDIVGLIRGGMRIWLEPYIIKRKIEDVKKENKIYVNT</sequence>
<dbReference type="OrthoDB" id="9777890at2"/>
<evidence type="ECO:0000313" key="2">
    <source>
        <dbReference type="Proteomes" id="UP000221024"/>
    </source>
</evidence>
<dbReference type="InterPro" id="IPR027417">
    <property type="entry name" value="P-loop_NTPase"/>
</dbReference>
<accession>A0A2H3NNA0</accession>
<dbReference type="RefSeq" id="WP_098061434.1">
    <property type="nucleotide sequence ID" value="NZ_PDEP01000003.1"/>
</dbReference>
<dbReference type="AlphaFoldDB" id="A0A2H3NNA0"/>
<dbReference type="InterPro" id="IPR052736">
    <property type="entry name" value="Stf3_sulfotransferase"/>
</dbReference>
<keyword evidence="2" id="KW-1185">Reference proteome</keyword>
<keyword evidence="1" id="KW-0808">Transferase</keyword>
<protein>
    <submittedName>
        <fullName evidence="1">Sulfotransferase</fullName>
    </submittedName>
</protein>
<dbReference type="Gene3D" id="3.40.50.300">
    <property type="entry name" value="P-loop containing nucleotide triphosphate hydrolases"/>
    <property type="match status" value="1"/>
</dbReference>
<dbReference type="PANTHER" id="PTHR36451">
    <property type="entry name" value="PAPS-DEPENDENT SULFOTRANSFERASE STF3"/>
    <property type="match status" value="1"/>
</dbReference>
<comment type="caution">
    <text evidence="1">The sequence shown here is derived from an EMBL/GenBank/DDBJ whole genome shotgun (WGS) entry which is preliminary data.</text>
</comment>
<proteinExistence type="predicted"/>
<evidence type="ECO:0000313" key="1">
    <source>
        <dbReference type="EMBL" id="PEN08394.1"/>
    </source>
</evidence>